<proteinExistence type="predicted"/>
<accession>A0A6C0LCC3</accession>
<name>A0A6C0LCC3_9ZZZZ</name>
<dbReference type="AlphaFoldDB" id="A0A6C0LCC3"/>
<dbReference type="EMBL" id="MN740473">
    <property type="protein sequence ID" value="QHU28616.1"/>
    <property type="molecule type" value="Genomic_DNA"/>
</dbReference>
<reference evidence="1" key="1">
    <citation type="journal article" date="2020" name="Nature">
        <title>Giant virus diversity and host interactions through global metagenomics.</title>
        <authorList>
            <person name="Schulz F."/>
            <person name="Roux S."/>
            <person name="Paez-Espino D."/>
            <person name="Jungbluth S."/>
            <person name="Walsh D.A."/>
            <person name="Denef V.J."/>
            <person name="McMahon K.D."/>
            <person name="Konstantinidis K.T."/>
            <person name="Eloe-Fadrosh E.A."/>
            <person name="Kyrpides N.C."/>
            <person name="Woyke T."/>
        </authorList>
    </citation>
    <scope>NUCLEOTIDE SEQUENCE</scope>
    <source>
        <strain evidence="1">GVMAG-M-3300027770-73</strain>
    </source>
</reference>
<organism evidence="1">
    <name type="scientific">viral metagenome</name>
    <dbReference type="NCBI Taxonomy" id="1070528"/>
    <lineage>
        <taxon>unclassified sequences</taxon>
        <taxon>metagenomes</taxon>
        <taxon>organismal metagenomes</taxon>
    </lineage>
</organism>
<sequence>MDDIFLNCNEKMKELFTKYSSDPYMFQRLQYHILTILPSTLENESKNHVERVTRNHFLLNEQQIFIQVFLSKHQYYYLPNNSCFYHYDGKNYSIIIEDDIQHELLTTISKDKTLMQWKHKTKINIIKQIKDRNLFTSTPESETFQTVLNVLYPAFFSNKQEAKYFLTIVGDNILKKNSDLIFLIKPKMKKLMGELENIAYYTLGLTNIANNFMTKYHENYDYEKCRLLKINDMISFDIWVDIIKKMGLNLFCVAAHYSNRYTNSDAFIINYGNEDLRNYTFYVKNNSQKDIIQHFCDYSIEQSNSKHLSMNWKNMHYLWKLFIANYSYPNMIYSNTLKGLLSQKFSYDEELDSFPNITSKYLPLTSDFILFWENTITVLGEGEGEEEFEVDEICSLFKKWKQTDFQTVTNTTINENDAVKLISHFFPHVEIVENKYFSNIRCSLWNKMLDIQQSLDAFKLTKKNVEKNVEKIVDTESSLVSLDDIYKFYCNYCSKNKTKIASKRYFEKYVCTSLATHILFDKFISHDWFEN</sequence>
<protein>
    <submittedName>
        <fullName evidence="1">Uncharacterized protein</fullName>
    </submittedName>
</protein>
<evidence type="ECO:0000313" key="1">
    <source>
        <dbReference type="EMBL" id="QHU28616.1"/>
    </source>
</evidence>